<name>A0A8B7ZM19_ACAPL</name>
<dbReference type="KEGG" id="aplc:110986653"/>
<protein>
    <submittedName>
        <fullName evidence="9">Uncharacterized protein LOC110986653</fullName>
    </submittedName>
</protein>
<dbReference type="InterPro" id="IPR006612">
    <property type="entry name" value="THAP_Znf"/>
</dbReference>
<keyword evidence="1" id="KW-0479">Metal-binding</keyword>
<dbReference type="SUPFAM" id="SSF57716">
    <property type="entry name" value="Glucocorticoid receptor-like (DNA-binding domain)"/>
    <property type="match status" value="1"/>
</dbReference>
<sequence length="814" mass="90106">MICCAAGCGHKSGYGCHFYNFPSPNDGPDWKKWYDIWVMRINRVNGDGTQWRPETFHTKLCSCHFRAEDQWDPKSRKGGLKCKEPVFFDGQPTPLPPTASASHQQCADGTASADAISEELGLKRPWFVASSPNTSTETCVVSTSKKKTLQSHPLGKKKDISSFRSPRMPPLKIREYFEKQEEATTFLTSETSTSGLSTSSEIPRKQQYFDPNVRSLSTEPNTSDNCRRYNAGNWEAPYNPEVCEIIEVTDSDDNSQGISSDSSPIHQVDVKHEIVDVSDDFLPSDTIASMNATPHGHQTASPECVKLETDSSHLSDNGLLGSDREIIPQIVGVSSFENDNESRDQTSDQLLTELAQFVTKEHHYYTPRDNTEADPLRGKTPKAKISNVKPIRVISVQSVFSDSNSHKGGISLASQLGEQPVSGSNDTENLYGEVFNKLSNTGSGSHLAPDTVQTSASADDALNIANLLCDHPTSPQKTDLKLNQALDKIKELEKVISVERFGLHRYSGSDEKILFYSGFRSADMLMRFFWRIEPDDLASERSSKWQSAQKLAAEMMHVCGSSGDFTRKVIPYMDELFLFLCHVWLDLPPEDLAERFTLPSSSCAQFIILQWTYYLKTTLPSTAESTRGNSAPSKLVGFQGQYSNTRLLLHRMEIRVQQKSLMNHLSCLKLQGLVGFSPSGEIVFSSDLVSDATSNRDLLEGSGVLSVLQTGDGVIGEGDLMIESLFSLMGVAAHHLPALDLPHDPASLHVGSSGFDPDRCHVEVARLLSAKFVGSLTGFKCFQSVVLFPFAHSVTDLWEVCCRLVNYQRGHRSL</sequence>
<evidence type="ECO:0000256" key="6">
    <source>
        <dbReference type="SAM" id="MobiDB-lite"/>
    </source>
</evidence>
<accession>A0A8B7ZM19</accession>
<dbReference type="GO" id="GO:0003677">
    <property type="term" value="F:DNA binding"/>
    <property type="evidence" value="ECO:0007669"/>
    <property type="project" value="UniProtKB-UniRule"/>
</dbReference>
<dbReference type="RefSeq" id="XP_022104386.1">
    <property type="nucleotide sequence ID" value="XM_022248694.1"/>
</dbReference>
<proteinExistence type="predicted"/>
<keyword evidence="8" id="KW-1185">Reference proteome</keyword>
<dbReference type="OMA" id="RFFWRIE"/>
<evidence type="ECO:0000256" key="2">
    <source>
        <dbReference type="ARBA" id="ARBA00022771"/>
    </source>
</evidence>
<feature type="region of interest" description="Disordered" evidence="6">
    <location>
        <begin position="362"/>
        <end position="384"/>
    </location>
</feature>
<reference evidence="9" key="1">
    <citation type="submission" date="2025-08" db="UniProtKB">
        <authorList>
            <consortium name="RefSeq"/>
        </authorList>
    </citation>
    <scope>IDENTIFICATION</scope>
</reference>
<keyword evidence="4 5" id="KW-0238">DNA-binding</keyword>
<dbReference type="OrthoDB" id="10020990at2759"/>
<evidence type="ECO:0000313" key="8">
    <source>
        <dbReference type="Proteomes" id="UP000694845"/>
    </source>
</evidence>
<keyword evidence="2 5" id="KW-0863">Zinc-finger</keyword>
<gene>
    <name evidence="9" type="primary">LOC110986653</name>
</gene>
<evidence type="ECO:0000256" key="5">
    <source>
        <dbReference type="PROSITE-ProRule" id="PRU00309"/>
    </source>
</evidence>
<keyword evidence="3" id="KW-0862">Zinc</keyword>
<dbReference type="PANTHER" id="PTHR23080">
    <property type="entry name" value="THAP DOMAIN PROTEIN"/>
    <property type="match status" value="1"/>
</dbReference>
<dbReference type="PROSITE" id="PS50950">
    <property type="entry name" value="ZF_THAP"/>
    <property type="match status" value="1"/>
</dbReference>
<feature type="compositionally biased region" description="Basic and acidic residues" evidence="6">
    <location>
        <begin position="362"/>
        <end position="377"/>
    </location>
</feature>
<evidence type="ECO:0000256" key="1">
    <source>
        <dbReference type="ARBA" id="ARBA00022723"/>
    </source>
</evidence>
<dbReference type="PANTHER" id="PTHR23080:SF133">
    <property type="entry name" value="SI:CH211-262I1.5-RELATED"/>
    <property type="match status" value="1"/>
</dbReference>
<evidence type="ECO:0000259" key="7">
    <source>
        <dbReference type="PROSITE" id="PS50950"/>
    </source>
</evidence>
<dbReference type="AlphaFoldDB" id="A0A8B7ZM19"/>
<evidence type="ECO:0000256" key="4">
    <source>
        <dbReference type="ARBA" id="ARBA00023125"/>
    </source>
</evidence>
<evidence type="ECO:0000313" key="9">
    <source>
        <dbReference type="RefSeq" id="XP_022104386.1"/>
    </source>
</evidence>
<dbReference type="SMART" id="SM00980">
    <property type="entry name" value="THAP"/>
    <property type="match status" value="1"/>
</dbReference>
<dbReference type="Proteomes" id="UP000694845">
    <property type="component" value="Unplaced"/>
</dbReference>
<dbReference type="GO" id="GO:0008270">
    <property type="term" value="F:zinc ion binding"/>
    <property type="evidence" value="ECO:0007669"/>
    <property type="project" value="UniProtKB-KW"/>
</dbReference>
<evidence type="ECO:0000256" key="3">
    <source>
        <dbReference type="ARBA" id="ARBA00022833"/>
    </source>
</evidence>
<feature type="domain" description="THAP-type" evidence="7">
    <location>
        <begin position="1"/>
        <end position="88"/>
    </location>
</feature>
<organism evidence="8 9">
    <name type="scientific">Acanthaster planci</name>
    <name type="common">Crown-of-thorns starfish</name>
    <dbReference type="NCBI Taxonomy" id="133434"/>
    <lineage>
        <taxon>Eukaryota</taxon>
        <taxon>Metazoa</taxon>
        <taxon>Echinodermata</taxon>
        <taxon>Eleutherozoa</taxon>
        <taxon>Asterozoa</taxon>
        <taxon>Asteroidea</taxon>
        <taxon>Valvatacea</taxon>
        <taxon>Valvatida</taxon>
        <taxon>Acanthasteridae</taxon>
        <taxon>Acanthaster</taxon>
    </lineage>
</organism>
<dbReference type="GeneID" id="110986653"/>